<dbReference type="InterPro" id="IPR005824">
    <property type="entry name" value="KOW"/>
</dbReference>
<name>A0A1W0XDC1_HYPEX</name>
<evidence type="ECO:0000259" key="6">
    <source>
        <dbReference type="SMART" id="SM00739"/>
    </source>
</evidence>
<protein>
    <submittedName>
        <fullName evidence="8">DNA/RNA-binding protein KIN17</fullName>
    </submittedName>
</protein>
<dbReference type="Gene3D" id="1.10.10.2030">
    <property type="entry name" value="DNA/RNA-binding protein Kin17, conserved domain"/>
    <property type="match status" value="1"/>
</dbReference>
<dbReference type="SUPFAM" id="SSF57667">
    <property type="entry name" value="beta-beta-alpha zinc fingers"/>
    <property type="match status" value="1"/>
</dbReference>
<organism evidence="8 9">
    <name type="scientific">Hypsibius exemplaris</name>
    <name type="common">Freshwater tardigrade</name>
    <dbReference type="NCBI Taxonomy" id="2072580"/>
    <lineage>
        <taxon>Eukaryota</taxon>
        <taxon>Metazoa</taxon>
        <taxon>Ecdysozoa</taxon>
        <taxon>Tardigrada</taxon>
        <taxon>Eutardigrada</taxon>
        <taxon>Parachela</taxon>
        <taxon>Hypsibioidea</taxon>
        <taxon>Hypsibiidae</taxon>
        <taxon>Hypsibius</taxon>
    </lineage>
</organism>
<feature type="domain" description="DNA/RNA-binding protein Kin17 WH-like" evidence="7">
    <location>
        <begin position="52"/>
        <end position="178"/>
    </location>
</feature>
<dbReference type="EMBL" id="MTYJ01000002">
    <property type="protein sequence ID" value="OQV25477.1"/>
    <property type="molecule type" value="Genomic_DNA"/>
</dbReference>
<dbReference type="GO" id="GO:0006974">
    <property type="term" value="P:DNA damage response"/>
    <property type="evidence" value="ECO:0007669"/>
    <property type="project" value="TreeGrafter"/>
</dbReference>
<keyword evidence="3" id="KW-0863">Zinc-finger</keyword>
<feature type="compositionally biased region" description="Low complexity" evidence="5">
    <location>
        <begin position="253"/>
        <end position="273"/>
    </location>
</feature>
<evidence type="ECO:0000259" key="7">
    <source>
        <dbReference type="SMART" id="SM01253"/>
    </source>
</evidence>
<dbReference type="SMART" id="SM00739">
    <property type="entry name" value="KOW"/>
    <property type="match status" value="1"/>
</dbReference>
<keyword evidence="9" id="KW-1185">Reference proteome</keyword>
<feature type="region of interest" description="Disordered" evidence="5">
    <location>
        <begin position="253"/>
        <end position="292"/>
    </location>
</feature>
<accession>A0A1W0XDC1</accession>
<gene>
    <name evidence="8" type="ORF">BV898_00418</name>
</gene>
<dbReference type="OrthoDB" id="10266249at2759"/>
<feature type="compositionally biased region" description="Polar residues" evidence="5">
    <location>
        <begin position="222"/>
        <end position="232"/>
    </location>
</feature>
<dbReference type="FunFam" id="2.30.30.30:FF:000021">
    <property type="entry name" value="DNA/RNA-binding protein KIN17, putative"/>
    <property type="match status" value="1"/>
</dbReference>
<dbReference type="PANTHER" id="PTHR12805">
    <property type="entry name" value="KIN17 KIN, ANTIGENIC DETERMINANT OF RECA PROTEIN HOMOLOG"/>
    <property type="match status" value="1"/>
</dbReference>
<evidence type="ECO:0000313" key="9">
    <source>
        <dbReference type="Proteomes" id="UP000192578"/>
    </source>
</evidence>
<dbReference type="Pfam" id="PF25092">
    <property type="entry name" value="SH3_KIN17_C"/>
    <property type="match status" value="1"/>
</dbReference>
<dbReference type="Gene3D" id="2.30.30.30">
    <property type="match status" value="1"/>
</dbReference>
<reference evidence="9" key="1">
    <citation type="submission" date="2017-01" db="EMBL/GenBank/DDBJ databases">
        <title>Comparative genomics of anhydrobiosis in the tardigrade Hypsibius dujardini.</title>
        <authorList>
            <person name="Yoshida Y."/>
            <person name="Koutsovoulos G."/>
            <person name="Laetsch D."/>
            <person name="Stevens L."/>
            <person name="Kumar S."/>
            <person name="Horikawa D."/>
            <person name="Ishino K."/>
            <person name="Komine S."/>
            <person name="Tomita M."/>
            <person name="Blaxter M."/>
            <person name="Arakawa K."/>
        </authorList>
    </citation>
    <scope>NUCLEOTIDE SEQUENCE [LARGE SCALE GENOMIC DNA]</scope>
    <source>
        <strain evidence="9">Z151</strain>
    </source>
</reference>
<dbReference type="InterPro" id="IPR036236">
    <property type="entry name" value="Znf_C2H2_sf"/>
</dbReference>
<evidence type="ECO:0000256" key="3">
    <source>
        <dbReference type="ARBA" id="ARBA00022771"/>
    </source>
</evidence>
<dbReference type="InterPro" id="IPR037321">
    <property type="entry name" value="KIN17-like"/>
</dbReference>
<dbReference type="PANTHER" id="PTHR12805:SF0">
    <property type="entry name" value="DNA_RNA-BINDING PROTEIN KIN17"/>
    <property type="match status" value="1"/>
</dbReference>
<comment type="caution">
    <text evidence="8">The sequence shown here is derived from an EMBL/GenBank/DDBJ whole genome shotgun (WGS) entry which is preliminary data.</text>
</comment>
<proteinExistence type="inferred from homology"/>
<dbReference type="InterPro" id="IPR019447">
    <property type="entry name" value="DNA/RNA-bd_Kin17_WH-like_dom"/>
</dbReference>
<dbReference type="GO" id="GO:0005634">
    <property type="term" value="C:nucleus"/>
    <property type="evidence" value="ECO:0007669"/>
    <property type="project" value="TreeGrafter"/>
</dbReference>
<dbReference type="FunFam" id="1.10.10.2030:FF:000001">
    <property type="entry name" value="DNA/RNA-binding protein KIN17, putative"/>
    <property type="match status" value="1"/>
</dbReference>
<dbReference type="InterPro" id="IPR038254">
    <property type="entry name" value="KIN17_WH-like_sf"/>
</dbReference>
<dbReference type="GO" id="GO:0008270">
    <property type="term" value="F:zinc ion binding"/>
    <property type="evidence" value="ECO:0007669"/>
    <property type="project" value="UniProtKB-KW"/>
</dbReference>
<feature type="region of interest" description="Disordered" evidence="5">
    <location>
        <begin position="213"/>
        <end position="232"/>
    </location>
</feature>
<dbReference type="GO" id="GO:0003690">
    <property type="term" value="F:double-stranded DNA binding"/>
    <property type="evidence" value="ECO:0007669"/>
    <property type="project" value="TreeGrafter"/>
</dbReference>
<dbReference type="InterPro" id="IPR041995">
    <property type="entry name" value="KOW_KIN17"/>
</dbReference>
<dbReference type="CDD" id="cd13155">
    <property type="entry name" value="KOW_KIN17"/>
    <property type="match status" value="1"/>
</dbReference>
<dbReference type="Pfam" id="PF18131">
    <property type="entry name" value="KN17_SH3"/>
    <property type="match status" value="1"/>
</dbReference>
<feature type="compositionally biased region" description="Basic and acidic residues" evidence="5">
    <location>
        <begin position="278"/>
        <end position="292"/>
    </location>
</feature>
<dbReference type="Pfam" id="PF25095">
    <property type="entry name" value="C2H2-zf_KIN17"/>
    <property type="match status" value="1"/>
</dbReference>
<evidence type="ECO:0000256" key="1">
    <source>
        <dbReference type="ARBA" id="ARBA00008517"/>
    </source>
</evidence>
<dbReference type="InterPro" id="IPR014722">
    <property type="entry name" value="Rib_uL2_dom2"/>
</dbReference>
<dbReference type="InterPro" id="IPR056767">
    <property type="entry name" value="C2H2-Znf_KIN17"/>
</dbReference>
<dbReference type="Gene3D" id="2.30.30.140">
    <property type="match status" value="1"/>
</dbReference>
<keyword evidence="4" id="KW-0862">Zinc</keyword>
<evidence type="ECO:0000256" key="2">
    <source>
        <dbReference type="ARBA" id="ARBA00022723"/>
    </source>
</evidence>
<keyword evidence="2" id="KW-0479">Metal-binding</keyword>
<sequence length="418" mass="47643">MGKHEKFSPKAVANKIKSKGLQKLRWYCQMCQKQCRDQNGFKCHTTSEAHQRQLLLFGENPNQFLGSFSGEFETGFMDILRRQYGTRRVAANQVYQEYIKHKDHIHMNSTKWMTLTGFCMHLGKAGKAVVDETEKGWFIKYIERDPEEIRRQETLRKREKVELDDEERIQKYVTDQVDRALDETTPVAPEFSELQRNEDEKVAFTFAPAIKREEVDPADPSIPSTSGQLPSSSQEFKVPLKFNALQIAAAQSRASSTSRAHSVAKSTTSSVSVGKRKSALEEIKEEEERRKRQKELQVERKDYWLCKNIIVKVITDRLGPDFHKRKGVVKDVLDRHTALVQILDSDRVVKLDDVHVQTVLPAIGRAVMVVNGAYRGEEATLESIDEARGSTIIRLTTGSSKGQTVKGVKYEDISKLVA</sequence>
<dbReference type="Pfam" id="PF10357">
    <property type="entry name" value="WH_KIN17"/>
    <property type="match status" value="1"/>
</dbReference>
<dbReference type="Proteomes" id="UP000192578">
    <property type="component" value="Unassembled WGS sequence"/>
</dbReference>
<evidence type="ECO:0000256" key="5">
    <source>
        <dbReference type="SAM" id="MobiDB-lite"/>
    </source>
</evidence>
<dbReference type="AlphaFoldDB" id="A0A1W0XDC1"/>
<dbReference type="SMART" id="SM01253">
    <property type="entry name" value="Kin17_mid"/>
    <property type="match status" value="1"/>
</dbReference>
<evidence type="ECO:0000256" key="4">
    <source>
        <dbReference type="ARBA" id="ARBA00022833"/>
    </source>
</evidence>
<dbReference type="InterPro" id="IPR041330">
    <property type="entry name" value="KN17_SH3"/>
</dbReference>
<evidence type="ECO:0000313" key="8">
    <source>
        <dbReference type="EMBL" id="OQV25477.1"/>
    </source>
</evidence>
<comment type="similarity">
    <text evidence="1">Belongs to the KIN17 family.</text>
</comment>
<dbReference type="GO" id="GO:0006260">
    <property type="term" value="P:DNA replication"/>
    <property type="evidence" value="ECO:0007669"/>
    <property type="project" value="TreeGrafter"/>
</dbReference>
<feature type="domain" description="KOW" evidence="6">
    <location>
        <begin position="360"/>
        <end position="387"/>
    </location>
</feature>